<feature type="non-terminal residue" evidence="1">
    <location>
        <position position="63"/>
    </location>
</feature>
<dbReference type="PANTHER" id="PTHR37984:SF7">
    <property type="entry name" value="INTEGRASE CATALYTIC DOMAIN-CONTAINING PROTEIN"/>
    <property type="match status" value="1"/>
</dbReference>
<feature type="non-terminal residue" evidence="1">
    <location>
        <position position="1"/>
    </location>
</feature>
<reference evidence="3" key="1">
    <citation type="submission" date="2012-12" db="EMBL/GenBank/DDBJ databases">
        <authorList>
            <person name="Hellsten U."/>
            <person name="Grimwood J."/>
            <person name="Chapman J.A."/>
            <person name="Shapiro H."/>
            <person name="Aerts A."/>
            <person name="Otillar R.P."/>
            <person name="Terry A.Y."/>
            <person name="Boore J.L."/>
            <person name="Simakov O."/>
            <person name="Marletaz F."/>
            <person name="Cho S.-J."/>
            <person name="Edsinger-Gonzales E."/>
            <person name="Havlak P."/>
            <person name="Kuo D.-H."/>
            <person name="Larsson T."/>
            <person name="Lv J."/>
            <person name="Arendt D."/>
            <person name="Savage R."/>
            <person name="Osoegawa K."/>
            <person name="de Jong P."/>
            <person name="Lindberg D.R."/>
            <person name="Seaver E.C."/>
            <person name="Weisblat D.A."/>
            <person name="Putnam N.H."/>
            <person name="Grigoriev I.V."/>
            <person name="Rokhsar D.S."/>
        </authorList>
    </citation>
    <scope>NUCLEOTIDE SEQUENCE</scope>
    <source>
        <strain evidence="3">I ESC-2004</strain>
    </source>
</reference>
<dbReference type="AlphaFoldDB" id="R7UVM7"/>
<dbReference type="Gene3D" id="3.10.10.10">
    <property type="entry name" value="HIV Type 1 Reverse Transcriptase, subunit A, domain 1"/>
    <property type="match status" value="1"/>
</dbReference>
<dbReference type="Proteomes" id="UP000014760">
    <property type="component" value="Unassembled WGS sequence"/>
</dbReference>
<dbReference type="SUPFAM" id="SSF56672">
    <property type="entry name" value="DNA/RNA polymerases"/>
    <property type="match status" value="1"/>
</dbReference>
<evidence type="ECO:0000313" key="2">
    <source>
        <dbReference type="EnsemblMetazoa" id="CapteP30565"/>
    </source>
</evidence>
<sequence length="63" mass="7262">PRKFAIHVKEQLKEELDKMTTQGVIRKVTEHSDWCSSITTAIKANGSLRVCLNPRRLNKSLKR</sequence>
<dbReference type="EnsemblMetazoa" id="CapteT30565">
    <property type="protein sequence ID" value="CapteP30565"/>
    <property type="gene ID" value="CapteG30565"/>
</dbReference>
<evidence type="ECO:0000313" key="1">
    <source>
        <dbReference type="EMBL" id="ELU10369.1"/>
    </source>
</evidence>
<reference evidence="1 3" key="2">
    <citation type="journal article" date="2013" name="Nature">
        <title>Insights into bilaterian evolution from three spiralian genomes.</title>
        <authorList>
            <person name="Simakov O."/>
            <person name="Marletaz F."/>
            <person name="Cho S.J."/>
            <person name="Edsinger-Gonzales E."/>
            <person name="Havlak P."/>
            <person name="Hellsten U."/>
            <person name="Kuo D.H."/>
            <person name="Larsson T."/>
            <person name="Lv J."/>
            <person name="Arendt D."/>
            <person name="Savage R."/>
            <person name="Osoegawa K."/>
            <person name="de Jong P."/>
            <person name="Grimwood J."/>
            <person name="Chapman J.A."/>
            <person name="Shapiro H."/>
            <person name="Aerts A."/>
            <person name="Otillar R.P."/>
            <person name="Terry A.Y."/>
            <person name="Boore J.L."/>
            <person name="Grigoriev I.V."/>
            <person name="Lindberg D.R."/>
            <person name="Seaver E.C."/>
            <person name="Weisblat D.A."/>
            <person name="Putnam N.H."/>
            <person name="Rokhsar D.S."/>
        </authorList>
    </citation>
    <scope>NUCLEOTIDE SEQUENCE</scope>
    <source>
        <strain evidence="1 3">I ESC-2004</strain>
    </source>
</reference>
<gene>
    <name evidence="1" type="ORF">CAPTEDRAFT_30565</name>
</gene>
<protein>
    <recommendedName>
        <fullName evidence="4">Reverse transcriptase domain-containing protein</fullName>
    </recommendedName>
</protein>
<dbReference type="InterPro" id="IPR050951">
    <property type="entry name" value="Retrovirus_Pol_polyprotein"/>
</dbReference>
<organism evidence="1">
    <name type="scientific">Capitella teleta</name>
    <name type="common">Polychaete worm</name>
    <dbReference type="NCBI Taxonomy" id="283909"/>
    <lineage>
        <taxon>Eukaryota</taxon>
        <taxon>Metazoa</taxon>
        <taxon>Spiralia</taxon>
        <taxon>Lophotrochozoa</taxon>
        <taxon>Annelida</taxon>
        <taxon>Polychaeta</taxon>
        <taxon>Sedentaria</taxon>
        <taxon>Scolecida</taxon>
        <taxon>Capitellidae</taxon>
        <taxon>Capitella</taxon>
    </lineage>
</organism>
<proteinExistence type="predicted"/>
<evidence type="ECO:0008006" key="4">
    <source>
        <dbReference type="Google" id="ProtNLM"/>
    </source>
</evidence>
<dbReference type="PANTHER" id="PTHR37984">
    <property type="entry name" value="PROTEIN CBG26694"/>
    <property type="match status" value="1"/>
</dbReference>
<keyword evidence="3" id="KW-1185">Reference proteome</keyword>
<dbReference type="OrthoDB" id="5982854at2759"/>
<dbReference type="InterPro" id="IPR043502">
    <property type="entry name" value="DNA/RNA_pol_sf"/>
</dbReference>
<dbReference type="STRING" id="283909.R7UVM7"/>
<dbReference type="HOGENOM" id="CLU_000384_35_3_1"/>
<dbReference type="EMBL" id="AMQN01020705">
    <property type="status" value="NOT_ANNOTATED_CDS"/>
    <property type="molecule type" value="Genomic_DNA"/>
</dbReference>
<dbReference type="EMBL" id="KB297570">
    <property type="protein sequence ID" value="ELU10369.1"/>
    <property type="molecule type" value="Genomic_DNA"/>
</dbReference>
<reference evidence="2" key="3">
    <citation type="submission" date="2015-06" db="UniProtKB">
        <authorList>
            <consortium name="EnsemblMetazoa"/>
        </authorList>
    </citation>
    <scope>IDENTIFICATION</scope>
</reference>
<evidence type="ECO:0000313" key="3">
    <source>
        <dbReference type="Proteomes" id="UP000014760"/>
    </source>
</evidence>
<accession>R7UVM7</accession>
<name>R7UVM7_CAPTE</name>